<proteinExistence type="predicted"/>
<reference evidence="1 2" key="2">
    <citation type="journal article" date="2022" name="Mol. Ecol. Resour.">
        <title>The genomes of chicory, endive, great burdock and yacon provide insights into Asteraceae paleo-polyploidization history and plant inulin production.</title>
        <authorList>
            <person name="Fan W."/>
            <person name="Wang S."/>
            <person name="Wang H."/>
            <person name="Wang A."/>
            <person name="Jiang F."/>
            <person name="Liu H."/>
            <person name="Zhao H."/>
            <person name="Xu D."/>
            <person name="Zhang Y."/>
        </authorList>
    </citation>
    <scope>NUCLEOTIDE SEQUENCE [LARGE SCALE GENOMIC DNA]</scope>
    <source>
        <strain evidence="2">cv. Yunnan</strain>
        <tissue evidence="1">Leaves</tissue>
    </source>
</reference>
<reference evidence="2" key="1">
    <citation type="journal article" date="2022" name="Mol. Ecol. Resour.">
        <title>The genomes of chicory, endive, great burdock and yacon provide insights into Asteraceae palaeo-polyploidization history and plant inulin production.</title>
        <authorList>
            <person name="Fan W."/>
            <person name="Wang S."/>
            <person name="Wang H."/>
            <person name="Wang A."/>
            <person name="Jiang F."/>
            <person name="Liu H."/>
            <person name="Zhao H."/>
            <person name="Xu D."/>
            <person name="Zhang Y."/>
        </authorList>
    </citation>
    <scope>NUCLEOTIDE SEQUENCE [LARGE SCALE GENOMIC DNA]</scope>
    <source>
        <strain evidence="2">cv. Yunnan</strain>
    </source>
</reference>
<organism evidence="1 2">
    <name type="scientific">Smallanthus sonchifolius</name>
    <dbReference type="NCBI Taxonomy" id="185202"/>
    <lineage>
        <taxon>Eukaryota</taxon>
        <taxon>Viridiplantae</taxon>
        <taxon>Streptophyta</taxon>
        <taxon>Embryophyta</taxon>
        <taxon>Tracheophyta</taxon>
        <taxon>Spermatophyta</taxon>
        <taxon>Magnoliopsida</taxon>
        <taxon>eudicotyledons</taxon>
        <taxon>Gunneridae</taxon>
        <taxon>Pentapetalae</taxon>
        <taxon>asterids</taxon>
        <taxon>campanulids</taxon>
        <taxon>Asterales</taxon>
        <taxon>Asteraceae</taxon>
        <taxon>Asteroideae</taxon>
        <taxon>Heliantheae alliance</taxon>
        <taxon>Millerieae</taxon>
        <taxon>Smallanthus</taxon>
    </lineage>
</organism>
<sequence length="84" mass="8991">MLVIYYRSGFNSGGAEKLGVDGGGRDGRSGGGEEAVGMVDIVPVGPAVAPEEPRPPPPADKKKKKKKKKKQDIKDEVKEKKEET</sequence>
<accession>A0ACB9CAT6</accession>
<dbReference type="EMBL" id="CM042038">
    <property type="protein sequence ID" value="KAI3731315.1"/>
    <property type="molecule type" value="Genomic_DNA"/>
</dbReference>
<evidence type="ECO:0000313" key="1">
    <source>
        <dbReference type="EMBL" id="KAI3731315.1"/>
    </source>
</evidence>
<keyword evidence="2" id="KW-1185">Reference proteome</keyword>
<comment type="caution">
    <text evidence="1">The sequence shown here is derived from an EMBL/GenBank/DDBJ whole genome shotgun (WGS) entry which is preliminary data.</text>
</comment>
<protein>
    <submittedName>
        <fullName evidence="1">Uncharacterized protein</fullName>
    </submittedName>
</protein>
<evidence type="ECO:0000313" key="2">
    <source>
        <dbReference type="Proteomes" id="UP001056120"/>
    </source>
</evidence>
<dbReference type="Proteomes" id="UP001056120">
    <property type="component" value="Linkage Group LG21"/>
</dbReference>
<gene>
    <name evidence="1" type="ORF">L1987_62503</name>
</gene>
<name>A0ACB9CAT6_9ASTR</name>